<dbReference type="Proteomes" id="UP000276133">
    <property type="component" value="Unassembled WGS sequence"/>
</dbReference>
<reference evidence="1 2" key="1">
    <citation type="journal article" date="2018" name="Sci. Rep.">
        <title>Genomic signatures of local adaptation to the degree of environmental predictability in rotifers.</title>
        <authorList>
            <person name="Franch-Gras L."/>
            <person name="Hahn C."/>
            <person name="Garcia-Roger E.M."/>
            <person name="Carmona M.J."/>
            <person name="Serra M."/>
            <person name="Gomez A."/>
        </authorList>
    </citation>
    <scope>NUCLEOTIDE SEQUENCE [LARGE SCALE GENOMIC DNA]</scope>
    <source>
        <strain evidence="1">HYR1</strain>
    </source>
</reference>
<evidence type="ECO:0000313" key="2">
    <source>
        <dbReference type="Proteomes" id="UP000276133"/>
    </source>
</evidence>
<accession>A0A3M7RFL9</accession>
<comment type="caution">
    <text evidence="1">The sequence shown here is derived from an EMBL/GenBank/DDBJ whole genome shotgun (WGS) entry which is preliminary data.</text>
</comment>
<keyword evidence="2" id="KW-1185">Reference proteome</keyword>
<proteinExistence type="predicted"/>
<dbReference type="InterPro" id="IPR018378">
    <property type="entry name" value="C-type_lectin_CS"/>
</dbReference>
<dbReference type="PROSITE" id="PS00615">
    <property type="entry name" value="C_TYPE_LECTIN_1"/>
    <property type="match status" value="1"/>
</dbReference>
<dbReference type="EMBL" id="REGN01003494">
    <property type="protein sequence ID" value="RNA22291.1"/>
    <property type="molecule type" value="Genomic_DNA"/>
</dbReference>
<sequence>MKDEPNVLELRFWSCMKTVCLNLTGMSKKTFIWNRRRCNTKKQALTCYKNMKIIKYHNYMNCLQNHIVSGTLNRLFWPPAKQLKLNPTSSQTKNLFQEKRQTKNKNYFDRVFFVDAGPRVLGIASERNFERFQKGVHAGEQTLWRGRQRLHRRHTLEHNDSIGQISGHYEIVLDHKRRLFAVPNKSLDHFGGMQPLLRVQIGGRLVDQIDIGRLAKTNGQSHSLQLATGQVADLLVDDVVDLQRFEHVRVELGMRGGVAYPHMNELTNCALELGTYLLGLVGNVQFGHLGVTVRVQIAGEHANQSGLAGAVLAKQYNYFRVCERAALDLERKVAKIFAHVRIGVVVQAFDVVFL</sequence>
<name>A0A3M7RFL9_BRAPC</name>
<evidence type="ECO:0000313" key="1">
    <source>
        <dbReference type="EMBL" id="RNA22291.1"/>
    </source>
</evidence>
<organism evidence="1 2">
    <name type="scientific">Brachionus plicatilis</name>
    <name type="common">Marine rotifer</name>
    <name type="synonym">Brachionus muelleri</name>
    <dbReference type="NCBI Taxonomy" id="10195"/>
    <lineage>
        <taxon>Eukaryota</taxon>
        <taxon>Metazoa</taxon>
        <taxon>Spiralia</taxon>
        <taxon>Gnathifera</taxon>
        <taxon>Rotifera</taxon>
        <taxon>Eurotatoria</taxon>
        <taxon>Monogononta</taxon>
        <taxon>Pseudotrocha</taxon>
        <taxon>Ploima</taxon>
        <taxon>Brachionidae</taxon>
        <taxon>Brachionus</taxon>
    </lineage>
</organism>
<dbReference type="AntiFam" id="ANF00095">
    <property type="entry name" value="Shadow ORF (opposite ABC transporters)"/>
</dbReference>
<dbReference type="AntiFam" id="ANF00142">
    <property type="entry name" value="Shadow ORF (opposite yadG)"/>
</dbReference>
<dbReference type="AlphaFoldDB" id="A0A3M7RFL9"/>
<dbReference type="OrthoDB" id="10631117at2759"/>
<protein>
    <submittedName>
        <fullName evidence="1">Uncharacterized protein</fullName>
    </submittedName>
</protein>
<gene>
    <name evidence="1" type="ORF">BpHYR1_026732</name>
</gene>